<accession>A0A6C2CP13</accession>
<reference evidence="2 3" key="1">
    <citation type="submission" date="2019-01" db="EMBL/GenBank/DDBJ databases">
        <title>Zoogloea oleivorans genome sequencing and assembly.</title>
        <authorList>
            <person name="Tancsics A."/>
            <person name="Farkas M."/>
            <person name="Kriszt B."/>
            <person name="Maroti G."/>
            <person name="Horvath B."/>
        </authorList>
    </citation>
    <scope>NUCLEOTIDE SEQUENCE [LARGE SCALE GENOMIC DNA]</scope>
    <source>
        <strain evidence="2 3">Buc</strain>
    </source>
</reference>
<dbReference type="AlphaFoldDB" id="A0A6C2CP13"/>
<evidence type="ECO:0000259" key="1">
    <source>
        <dbReference type="Pfam" id="PF12697"/>
    </source>
</evidence>
<dbReference type="RefSeq" id="WP_148580087.1">
    <property type="nucleotide sequence ID" value="NZ_SDKK01000015.1"/>
</dbReference>
<feature type="domain" description="AB hydrolase-1" evidence="1">
    <location>
        <begin position="35"/>
        <end position="228"/>
    </location>
</feature>
<dbReference type="Gene3D" id="3.40.50.1820">
    <property type="entry name" value="alpha/beta hydrolase"/>
    <property type="match status" value="1"/>
</dbReference>
<dbReference type="PRINTS" id="PR00111">
    <property type="entry name" value="ABHYDROLASE"/>
</dbReference>
<dbReference type="EMBL" id="SDKK01000015">
    <property type="protein sequence ID" value="TYC54955.1"/>
    <property type="molecule type" value="Genomic_DNA"/>
</dbReference>
<sequence length="239" mass="25503">MQSVKPKIHVLFLPGLLNDASLFRDQLAALSPVALTEVADLTRADSIAELAAGVLAEAPAGRFALVGLSMGGYVALEIMRQAPDRVCGLALLDTSARPETPTASTARKALMKLAETDMEAVCEQLLPRLSHPERMNLPAVRGVFHSMAIGLGKDVFLRQQTAIMGRADSRPSLAAITCPTLVICGRDDLVTPPEVAEEIAAGIQQARLCIVDTCGHLSTLDQPEEVAQVLLKWVTELTC</sequence>
<comment type="caution">
    <text evidence="2">The sequence shown here is derived from an EMBL/GenBank/DDBJ whole genome shotgun (WGS) entry which is preliminary data.</text>
</comment>
<organism evidence="2 3">
    <name type="scientific">Zoogloea oleivorans</name>
    <dbReference type="NCBI Taxonomy" id="1552750"/>
    <lineage>
        <taxon>Bacteria</taxon>
        <taxon>Pseudomonadati</taxon>
        <taxon>Pseudomonadota</taxon>
        <taxon>Betaproteobacteria</taxon>
        <taxon>Rhodocyclales</taxon>
        <taxon>Zoogloeaceae</taxon>
        <taxon>Zoogloea</taxon>
    </lineage>
</organism>
<dbReference type="PANTHER" id="PTHR43798">
    <property type="entry name" value="MONOACYLGLYCEROL LIPASE"/>
    <property type="match status" value="1"/>
</dbReference>
<name>A0A6C2CP13_9RHOO</name>
<dbReference type="Pfam" id="PF12697">
    <property type="entry name" value="Abhydrolase_6"/>
    <property type="match status" value="1"/>
</dbReference>
<dbReference type="InterPro" id="IPR029058">
    <property type="entry name" value="AB_hydrolase_fold"/>
</dbReference>
<keyword evidence="3" id="KW-1185">Reference proteome</keyword>
<evidence type="ECO:0000313" key="2">
    <source>
        <dbReference type="EMBL" id="TYC54955.1"/>
    </source>
</evidence>
<dbReference type="Proteomes" id="UP000389128">
    <property type="component" value="Unassembled WGS sequence"/>
</dbReference>
<keyword evidence="2" id="KW-0378">Hydrolase</keyword>
<protein>
    <submittedName>
        <fullName evidence="2">Alpha/beta hydrolase</fullName>
    </submittedName>
</protein>
<dbReference type="OrthoDB" id="9780765at2"/>
<dbReference type="PANTHER" id="PTHR43798:SF29">
    <property type="entry name" value="AB HYDROLASE-1 DOMAIN-CONTAINING PROTEIN"/>
    <property type="match status" value="1"/>
</dbReference>
<gene>
    <name evidence="2" type="ORF">ETQ85_15995</name>
</gene>
<proteinExistence type="predicted"/>
<dbReference type="SUPFAM" id="SSF53474">
    <property type="entry name" value="alpha/beta-Hydrolases"/>
    <property type="match status" value="1"/>
</dbReference>
<dbReference type="GO" id="GO:0016787">
    <property type="term" value="F:hydrolase activity"/>
    <property type="evidence" value="ECO:0007669"/>
    <property type="project" value="UniProtKB-KW"/>
</dbReference>
<dbReference type="InterPro" id="IPR050266">
    <property type="entry name" value="AB_hydrolase_sf"/>
</dbReference>
<dbReference type="InterPro" id="IPR000073">
    <property type="entry name" value="AB_hydrolase_1"/>
</dbReference>
<evidence type="ECO:0000313" key="3">
    <source>
        <dbReference type="Proteomes" id="UP000389128"/>
    </source>
</evidence>